<proteinExistence type="predicted"/>
<evidence type="ECO:0000313" key="1">
    <source>
        <dbReference type="EMBL" id="CAG7718377.1"/>
    </source>
</evidence>
<accession>A0A8J2JHS0</accession>
<sequence length="62" mass="7033">RFIPEENSDSGASVYLIGRSAQKKPSYNWKETEKVSVERGSHIYPFEIKLNGEQLPATFQSS</sequence>
<dbReference type="Proteomes" id="UP000708208">
    <property type="component" value="Unassembled WGS sequence"/>
</dbReference>
<keyword evidence="2" id="KW-1185">Reference proteome</keyword>
<evidence type="ECO:0000313" key="2">
    <source>
        <dbReference type="Proteomes" id="UP000708208"/>
    </source>
</evidence>
<name>A0A8J2JHS0_9HEXA</name>
<protein>
    <submittedName>
        <fullName evidence="1">Uncharacterized protein</fullName>
    </submittedName>
</protein>
<comment type="caution">
    <text evidence="1">The sequence shown here is derived from an EMBL/GenBank/DDBJ whole genome shotgun (WGS) entry which is preliminary data.</text>
</comment>
<reference evidence="1" key="1">
    <citation type="submission" date="2021-06" db="EMBL/GenBank/DDBJ databases">
        <authorList>
            <person name="Hodson N. C."/>
            <person name="Mongue J. A."/>
            <person name="Jaron S. K."/>
        </authorList>
    </citation>
    <scope>NUCLEOTIDE SEQUENCE</scope>
</reference>
<dbReference type="EMBL" id="CAJVCH010052993">
    <property type="protein sequence ID" value="CAG7718377.1"/>
    <property type="molecule type" value="Genomic_DNA"/>
</dbReference>
<feature type="non-terminal residue" evidence="1">
    <location>
        <position position="62"/>
    </location>
</feature>
<dbReference type="AlphaFoldDB" id="A0A8J2JHS0"/>
<gene>
    <name evidence="1" type="ORF">AFUS01_LOCUS7770</name>
</gene>
<organism evidence="1 2">
    <name type="scientific">Allacma fusca</name>
    <dbReference type="NCBI Taxonomy" id="39272"/>
    <lineage>
        <taxon>Eukaryota</taxon>
        <taxon>Metazoa</taxon>
        <taxon>Ecdysozoa</taxon>
        <taxon>Arthropoda</taxon>
        <taxon>Hexapoda</taxon>
        <taxon>Collembola</taxon>
        <taxon>Symphypleona</taxon>
        <taxon>Sminthuridae</taxon>
        <taxon>Allacma</taxon>
    </lineage>
</organism>
<feature type="non-terminal residue" evidence="1">
    <location>
        <position position="1"/>
    </location>
</feature>